<feature type="domain" description="Tc1-like transposase DDE" evidence="4">
    <location>
        <begin position="179"/>
        <end position="304"/>
    </location>
</feature>
<comment type="caution">
    <text evidence="5">The sequence shown here is derived from an EMBL/GenBank/DDBJ whole genome shotgun (WGS) entry which is preliminary data.</text>
</comment>
<dbReference type="Proteomes" id="UP000230233">
    <property type="component" value="Chromosome I"/>
</dbReference>
<keyword evidence="2" id="KW-0563">Paired box</keyword>
<keyword evidence="6" id="KW-1185">Reference proteome</keyword>
<dbReference type="OrthoDB" id="5820972at2759"/>
<dbReference type="STRING" id="1611254.A0A2G5VIT1"/>
<evidence type="ECO:0000259" key="3">
    <source>
        <dbReference type="Pfam" id="PF00292"/>
    </source>
</evidence>
<sequence length="344" mass="39005">MVAASPYRTAIVECAKKGMTSSEISKKLGVGKSVVNQTLVRFRKMGTLKDMRRSGRPVTVTTPEAVKAVRERIRRNPERSMRKMATEFGMSPKSMRIIVRNKLHMIPYRIQKGAFLTDRNKQLRLKKAKELLRGTRTGTHLRTVFTDEKLFTVEANKNGQNNRILAIDYESACRKGKILNKTSHPAAVMVFGGICSDGKTPLLFVDVGAKINKEYYIERILKSEVLPWSQSHFVNGNWTFQQDGAPAHTAKLTQEWCQANFPDFITKDQWPASSPDLNPMDYAVWGYLTQQVSTKNYPNLDALKKALTAAWDELDANYLRVVVDSYPKRLRAVIKAKGGRFENC</sequence>
<name>A0A2G5VIT1_9PELO</name>
<organism evidence="5 6">
    <name type="scientific">Caenorhabditis nigoni</name>
    <dbReference type="NCBI Taxonomy" id="1611254"/>
    <lineage>
        <taxon>Eukaryota</taxon>
        <taxon>Metazoa</taxon>
        <taxon>Ecdysozoa</taxon>
        <taxon>Nematoda</taxon>
        <taxon>Chromadorea</taxon>
        <taxon>Rhabditida</taxon>
        <taxon>Rhabditina</taxon>
        <taxon>Rhabditomorpha</taxon>
        <taxon>Rhabditoidea</taxon>
        <taxon>Rhabditidae</taxon>
        <taxon>Peloderinae</taxon>
        <taxon>Caenorhabditis</taxon>
    </lineage>
</organism>
<accession>A0A2G5VIT1</accession>
<dbReference type="InterPro" id="IPR009057">
    <property type="entry name" value="Homeodomain-like_sf"/>
</dbReference>
<protein>
    <recommendedName>
        <fullName evidence="7">Paired domain-containing protein</fullName>
    </recommendedName>
</protein>
<gene>
    <name evidence="5" type="primary">Cnig_chr_I.g2092</name>
    <name evidence="5" type="ORF">B9Z55_002092</name>
</gene>
<dbReference type="GO" id="GO:0003677">
    <property type="term" value="F:DNA binding"/>
    <property type="evidence" value="ECO:0007669"/>
    <property type="project" value="InterPro"/>
</dbReference>
<dbReference type="Pfam" id="PF00292">
    <property type="entry name" value="PAX"/>
    <property type="match status" value="1"/>
</dbReference>
<dbReference type="InterPro" id="IPR038717">
    <property type="entry name" value="Tc1-like_DDE_dom"/>
</dbReference>
<reference evidence="6" key="1">
    <citation type="submission" date="2017-10" db="EMBL/GenBank/DDBJ databases">
        <title>Rapid genome shrinkage in a self-fertile nematode reveals novel sperm competition proteins.</title>
        <authorList>
            <person name="Yin D."/>
            <person name="Schwarz E.M."/>
            <person name="Thomas C.G."/>
            <person name="Felde R.L."/>
            <person name="Korf I.F."/>
            <person name="Cutter A.D."/>
            <person name="Schartner C.M."/>
            <person name="Ralston E.J."/>
            <person name="Meyer B.J."/>
            <person name="Haag E.S."/>
        </authorList>
    </citation>
    <scope>NUCLEOTIDE SEQUENCE [LARGE SCALE GENOMIC DNA]</scope>
    <source>
        <strain evidence="6">JU1422</strain>
    </source>
</reference>
<evidence type="ECO:0000313" key="6">
    <source>
        <dbReference type="Proteomes" id="UP000230233"/>
    </source>
</evidence>
<dbReference type="Gene3D" id="3.30.420.10">
    <property type="entry name" value="Ribonuclease H-like superfamily/Ribonuclease H"/>
    <property type="match status" value="1"/>
</dbReference>
<dbReference type="GO" id="GO:0006355">
    <property type="term" value="P:regulation of DNA-templated transcription"/>
    <property type="evidence" value="ECO:0007669"/>
    <property type="project" value="InterPro"/>
</dbReference>
<dbReference type="InterPro" id="IPR036397">
    <property type="entry name" value="RNaseH_sf"/>
</dbReference>
<feature type="domain" description="Paired" evidence="3">
    <location>
        <begin position="8"/>
        <end position="78"/>
    </location>
</feature>
<dbReference type="PANTHER" id="PTHR46068">
    <property type="entry name" value="PROTEIN CBG27172"/>
    <property type="match status" value="1"/>
</dbReference>
<proteinExistence type="predicted"/>
<dbReference type="EMBL" id="PDUG01000001">
    <property type="protein sequence ID" value="PIC51673.1"/>
    <property type="molecule type" value="Genomic_DNA"/>
</dbReference>
<dbReference type="SUPFAM" id="SSF46689">
    <property type="entry name" value="Homeodomain-like"/>
    <property type="match status" value="1"/>
</dbReference>
<dbReference type="Pfam" id="PF13358">
    <property type="entry name" value="DDE_3"/>
    <property type="match status" value="1"/>
</dbReference>
<evidence type="ECO:0000313" key="5">
    <source>
        <dbReference type="EMBL" id="PIC51673.1"/>
    </source>
</evidence>
<dbReference type="AlphaFoldDB" id="A0A2G5VIT1"/>
<evidence type="ECO:0000259" key="4">
    <source>
        <dbReference type="Pfam" id="PF13358"/>
    </source>
</evidence>
<dbReference type="Gene3D" id="1.10.10.10">
    <property type="entry name" value="Winged helix-like DNA-binding domain superfamily/Winged helix DNA-binding domain"/>
    <property type="match status" value="1"/>
</dbReference>
<evidence type="ECO:0000256" key="2">
    <source>
        <dbReference type="ARBA" id="ARBA00022724"/>
    </source>
</evidence>
<dbReference type="InterPro" id="IPR036388">
    <property type="entry name" value="WH-like_DNA-bd_sf"/>
</dbReference>
<dbReference type="InterPro" id="IPR001523">
    <property type="entry name" value="Paired_dom"/>
</dbReference>
<comment type="subcellular location">
    <subcellularLocation>
        <location evidence="1">Nucleus</location>
    </subcellularLocation>
</comment>
<dbReference type="GO" id="GO:0005634">
    <property type="term" value="C:nucleus"/>
    <property type="evidence" value="ECO:0007669"/>
    <property type="project" value="UniProtKB-SubCell"/>
</dbReference>
<dbReference type="PANTHER" id="PTHR46068:SF1">
    <property type="entry name" value="TRANSPOSASE IS30-LIKE HTH DOMAIN-CONTAINING PROTEIN"/>
    <property type="match status" value="1"/>
</dbReference>
<evidence type="ECO:0008006" key="7">
    <source>
        <dbReference type="Google" id="ProtNLM"/>
    </source>
</evidence>
<evidence type="ECO:0000256" key="1">
    <source>
        <dbReference type="ARBA" id="ARBA00004123"/>
    </source>
</evidence>